<dbReference type="Pfam" id="PF01381">
    <property type="entry name" value="HTH_3"/>
    <property type="match status" value="1"/>
</dbReference>
<dbReference type="SMART" id="SM00530">
    <property type="entry name" value="HTH_XRE"/>
    <property type="match status" value="1"/>
</dbReference>
<dbReference type="CDD" id="cd00093">
    <property type="entry name" value="HTH_XRE"/>
    <property type="match status" value="1"/>
</dbReference>
<name>A0A7C9N6Y5_9LACO</name>
<dbReference type="GO" id="GO:0003677">
    <property type="term" value="F:DNA binding"/>
    <property type="evidence" value="ECO:0007669"/>
    <property type="project" value="InterPro"/>
</dbReference>
<dbReference type="SUPFAM" id="SSF47413">
    <property type="entry name" value="lambda repressor-like DNA-binding domains"/>
    <property type="match status" value="1"/>
</dbReference>
<evidence type="ECO:0000259" key="1">
    <source>
        <dbReference type="PROSITE" id="PS50943"/>
    </source>
</evidence>
<dbReference type="AlphaFoldDB" id="A0A7C9N6Y5"/>
<reference evidence="2 3" key="1">
    <citation type="journal article" date="2019" name="Appl. Environ. Microbiol.">
        <title>Genetic determinants of hydroxycinnamic acid metabolism in heterofermentative lactobacilli.</title>
        <authorList>
            <person name="Gaur G."/>
            <person name="Oh J.H."/>
            <person name="Filannino P."/>
            <person name="Gobbetti M."/>
            <person name="van Pijkeren J.P."/>
            <person name="Ganzle M.G."/>
        </authorList>
    </citation>
    <scope>NUCLEOTIDE SEQUENCE [LARGE SCALE GENOMIC DNA]</scope>
    <source>
        <strain evidence="2 3">FUA3583</strain>
    </source>
</reference>
<dbReference type="PROSITE" id="PS50943">
    <property type="entry name" value="HTH_CROC1"/>
    <property type="match status" value="1"/>
</dbReference>
<gene>
    <name evidence="2" type="ORF">GB992_05995</name>
</gene>
<dbReference type="InterPro" id="IPR001387">
    <property type="entry name" value="Cro/C1-type_HTH"/>
</dbReference>
<dbReference type="InterPro" id="IPR010982">
    <property type="entry name" value="Lambda_DNA-bd_dom_sf"/>
</dbReference>
<evidence type="ECO:0000313" key="2">
    <source>
        <dbReference type="EMBL" id="MYV05412.1"/>
    </source>
</evidence>
<sequence>MLRVESNQVSKKETTEKLRNYLKKHGITQLDVGLSINMHRTTVNRRLHGQGSFTVEEAEQIHQQFKVPLKLFFP</sequence>
<dbReference type="Gene3D" id="1.10.260.40">
    <property type="entry name" value="lambda repressor-like DNA-binding domains"/>
    <property type="match status" value="1"/>
</dbReference>
<protein>
    <submittedName>
        <fullName evidence="2">Helix-turn-helix domain-containing protein</fullName>
    </submittedName>
</protein>
<proteinExistence type="predicted"/>
<comment type="caution">
    <text evidence="2">The sequence shown here is derived from an EMBL/GenBank/DDBJ whole genome shotgun (WGS) entry which is preliminary data.</text>
</comment>
<accession>A0A7C9N6Y5</accession>
<feature type="domain" description="HTH cro/C1-type" evidence="1">
    <location>
        <begin position="18"/>
        <end position="72"/>
    </location>
</feature>
<organism evidence="2 3">
    <name type="scientific">Furfurilactobacillus rossiae</name>
    <dbReference type="NCBI Taxonomy" id="231049"/>
    <lineage>
        <taxon>Bacteria</taxon>
        <taxon>Bacillati</taxon>
        <taxon>Bacillota</taxon>
        <taxon>Bacilli</taxon>
        <taxon>Lactobacillales</taxon>
        <taxon>Lactobacillaceae</taxon>
        <taxon>Furfurilactobacillus</taxon>
    </lineage>
</organism>
<evidence type="ECO:0000313" key="3">
    <source>
        <dbReference type="Proteomes" id="UP000480570"/>
    </source>
</evidence>
<dbReference type="EMBL" id="WEZT01000008">
    <property type="protein sequence ID" value="MYV05412.1"/>
    <property type="molecule type" value="Genomic_DNA"/>
</dbReference>
<dbReference type="Proteomes" id="UP000480570">
    <property type="component" value="Unassembled WGS sequence"/>
</dbReference>